<organism evidence="2 3">
    <name type="scientific">Caerostris darwini</name>
    <dbReference type="NCBI Taxonomy" id="1538125"/>
    <lineage>
        <taxon>Eukaryota</taxon>
        <taxon>Metazoa</taxon>
        <taxon>Ecdysozoa</taxon>
        <taxon>Arthropoda</taxon>
        <taxon>Chelicerata</taxon>
        <taxon>Arachnida</taxon>
        <taxon>Araneae</taxon>
        <taxon>Araneomorphae</taxon>
        <taxon>Entelegynae</taxon>
        <taxon>Araneoidea</taxon>
        <taxon>Araneidae</taxon>
        <taxon>Caerostris</taxon>
    </lineage>
</organism>
<name>A0AAV4WV41_9ARAC</name>
<dbReference type="Gene3D" id="3.30.420.10">
    <property type="entry name" value="Ribonuclease H-like superfamily/Ribonuclease H"/>
    <property type="match status" value="1"/>
</dbReference>
<dbReference type="GO" id="GO:0004523">
    <property type="term" value="F:RNA-DNA hybrid ribonuclease activity"/>
    <property type="evidence" value="ECO:0007669"/>
    <property type="project" value="InterPro"/>
</dbReference>
<dbReference type="SUPFAM" id="SSF53098">
    <property type="entry name" value="Ribonuclease H-like"/>
    <property type="match status" value="1"/>
</dbReference>
<gene>
    <name evidence="2" type="ORF">CDAR_540161</name>
</gene>
<proteinExistence type="predicted"/>
<reference evidence="2 3" key="1">
    <citation type="submission" date="2021-06" db="EMBL/GenBank/DDBJ databases">
        <title>Caerostris darwini draft genome.</title>
        <authorList>
            <person name="Kono N."/>
            <person name="Arakawa K."/>
        </authorList>
    </citation>
    <scope>NUCLEOTIDE SEQUENCE [LARGE SCALE GENOMIC DNA]</scope>
</reference>
<dbReference type="InterPro" id="IPR012337">
    <property type="entry name" value="RNaseH-like_sf"/>
</dbReference>
<feature type="domain" description="RNase H type-1" evidence="1">
    <location>
        <begin position="1"/>
        <end position="37"/>
    </location>
</feature>
<dbReference type="InterPro" id="IPR002156">
    <property type="entry name" value="RNaseH_domain"/>
</dbReference>
<evidence type="ECO:0000259" key="1">
    <source>
        <dbReference type="PROSITE" id="PS50879"/>
    </source>
</evidence>
<dbReference type="EMBL" id="BPLQ01015065">
    <property type="protein sequence ID" value="GIY85519.1"/>
    <property type="molecule type" value="Genomic_DNA"/>
</dbReference>
<dbReference type="AlphaFoldDB" id="A0AAV4WV41"/>
<keyword evidence="3" id="KW-1185">Reference proteome</keyword>
<dbReference type="Pfam" id="PF00075">
    <property type="entry name" value="RNase_H"/>
    <property type="match status" value="1"/>
</dbReference>
<sequence length="126" mass="14568">MHELAMARRMVFLHWVKAHGGYVGNEFADESAKQATKLGDDMAGFLHTARFGLTESALCQCGEICDVRHYLSSCPTTEFMRRHLKFRDITDFKALIKNPCNIYWIQQNSRHVNEVIPTIPQQRTIR</sequence>
<protein>
    <recommendedName>
        <fullName evidence="1">RNase H type-1 domain-containing protein</fullName>
    </recommendedName>
</protein>
<evidence type="ECO:0000313" key="3">
    <source>
        <dbReference type="Proteomes" id="UP001054837"/>
    </source>
</evidence>
<accession>A0AAV4WV41</accession>
<dbReference type="PROSITE" id="PS50879">
    <property type="entry name" value="RNASE_H_1"/>
    <property type="match status" value="1"/>
</dbReference>
<dbReference type="Proteomes" id="UP001054837">
    <property type="component" value="Unassembled WGS sequence"/>
</dbReference>
<evidence type="ECO:0000313" key="2">
    <source>
        <dbReference type="EMBL" id="GIY85519.1"/>
    </source>
</evidence>
<dbReference type="InterPro" id="IPR036397">
    <property type="entry name" value="RNaseH_sf"/>
</dbReference>
<dbReference type="GO" id="GO:0003676">
    <property type="term" value="F:nucleic acid binding"/>
    <property type="evidence" value="ECO:0007669"/>
    <property type="project" value="InterPro"/>
</dbReference>
<comment type="caution">
    <text evidence="2">The sequence shown here is derived from an EMBL/GenBank/DDBJ whole genome shotgun (WGS) entry which is preliminary data.</text>
</comment>